<evidence type="ECO:0000313" key="5">
    <source>
        <dbReference type="Proteomes" id="UP000198816"/>
    </source>
</evidence>
<organism evidence="4 5">
    <name type="scientific">Thiocapsa roseopersicina</name>
    <dbReference type="NCBI Taxonomy" id="1058"/>
    <lineage>
        <taxon>Bacteria</taxon>
        <taxon>Pseudomonadati</taxon>
        <taxon>Pseudomonadota</taxon>
        <taxon>Gammaproteobacteria</taxon>
        <taxon>Chromatiales</taxon>
        <taxon>Chromatiaceae</taxon>
        <taxon>Thiocapsa</taxon>
    </lineage>
</organism>
<dbReference type="PANTHER" id="PTHR33495:SF2">
    <property type="entry name" value="ANTI-SIGMA FACTOR ANTAGONIST TM_1081-RELATED"/>
    <property type="match status" value="1"/>
</dbReference>
<evidence type="ECO:0000256" key="2">
    <source>
        <dbReference type="RuleBase" id="RU003749"/>
    </source>
</evidence>
<feature type="domain" description="STAS" evidence="3">
    <location>
        <begin position="10"/>
        <end position="111"/>
    </location>
</feature>
<protein>
    <recommendedName>
        <fullName evidence="2">Anti-sigma factor antagonist</fullName>
    </recommendedName>
</protein>
<dbReference type="NCBIfam" id="TIGR00377">
    <property type="entry name" value="ant_ant_sig"/>
    <property type="match status" value="1"/>
</dbReference>
<dbReference type="RefSeq" id="WP_175534698.1">
    <property type="nucleotide sequence ID" value="NZ_FNNZ01000021.1"/>
</dbReference>
<gene>
    <name evidence="4" type="ORF">SAMN05421783_12172</name>
</gene>
<dbReference type="STRING" id="1058.SAMN05421783_12172"/>
<proteinExistence type="inferred from homology"/>
<dbReference type="Gene3D" id="3.30.750.24">
    <property type="entry name" value="STAS domain"/>
    <property type="match status" value="1"/>
</dbReference>
<evidence type="ECO:0000259" key="3">
    <source>
        <dbReference type="PROSITE" id="PS50801"/>
    </source>
</evidence>
<evidence type="ECO:0000256" key="1">
    <source>
        <dbReference type="ARBA" id="ARBA00009013"/>
    </source>
</evidence>
<accession>A0A1H3AWQ7</accession>
<dbReference type="AlphaFoldDB" id="A0A1H3AWQ7"/>
<reference evidence="5" key="1">
    <citation type="submission" date="2016-10" db="EMBL/GenBank/DDBJ databases">
        <authorList>
            <person name="Varghese N."/>
            <person name="Submissions S."/>
        </authorList>
    </citation>
    <scope>NUCLEOTIDE SEQUENCE [LARGE SCALE GENOMIC DNA]</scope>
    <source>
        <strain evidence="5">DSM 217</strain>
    </source>
</reference>
<sequence>MQIHSELLDDNILKVTLEGRLDVEGTQAIDLKLTTLTATSRKAVLVDLSQVDFLASIGIRTLLTCAKTTSKRGGKMLLVNPQPMVRAVLDRSGVSSLIPVYADAETALGTLDAA</sequence>
<dbReference type="PANTHER" id="PTHR33495">
    <property type="entry name" value="ANTI-SIGMA FACTOR ANTAGONIST TM_1081-RELATED-RELATED"/>
    <property type="match status" value="1"/>
</dbReference>
<dbReference type="GO" id="GO:0043856">
    <property type="term" value="F:anti-sigma factor antagonist activity"/>
    <property type="evidence" value="ECO:0007669"/>
    <property type="project" value="InterPro"/>
</dbReference>
<dbReference type="InterPro" id="IPR003658">
    <property type="entry name" value="Anti-sigma_ant"/>
</dbReference>
<dbReference type="EMBL" id="FNNZ01000021">
    <property type="protein sequence ID" value="SDX33858.1"/>
    <property type="molecule type" value="Genomic_DNA"/>
</dbReference>
<dbReference type="InterPro" id="IPR002645">
    <property type="entry name" value="STAS_dom"/>
</dbReference>
<evidence type="ECO:0000313" key="4">
    <source>
        <dbReference type="EMBL" id="SDX33858.1"/>
    </source>
</evidence>
<dbReference type="InterPro" id="IPR036513">
    <property type="entry name" value="STAS_dom_sf"/>
</dbReference>
<name>A0A1H3AWQ7_THIRO</name>
<dbReference type="PROSITE" id="PS50801">
    <property type="entry name" value="STAS"/>
    <property type="match status" value="1"/>
</dbReference>
<dbReference type="CDD" id="cd07043">
    <property type="entry name" value="STAS_anti-anti-sigma_factors"/>
    <property type="match status" value="1"/>
</dbReference>
<dbReference type="Pfam" id="PF01740">
    <property type="entry name" value="STAS"/>
    <property type="match status" value="1"/>
</dbReference>
<dbReference type="Proteomes" id="UP000198816">
    <property type="component" value="Unassembled WGS sequence"/>
</dbReference>
<comment type="similarity">
    <text evidence="1 2">Belongs to the anti-sigma-factor antagonist family.</text>
</comment>
<keyword evidence="5" id="KW-1185">Reference proteome</keyword>
<dbReference type="SUPFAM" id="SSF52091">
    <property type="entry name" value="SpoIIaa-like"/>
    <property type="match status" value="1"/>
</dbReference>